<dbReference type="GO" id="GO:0016020">
    <property type="term" value="C:membrane"/>
    <property type="evidence" value="ECO:0007669"/>
    <property type="project" value="TreeGrafter"/>
</dbReference>
<name>A0A0C3BL52_SERVB</name>
<dbReference type="SUPFAM" id="SSF56801">
    <property type="entry name" value="Acetyl-CoA synthetase-like"/>
    <property type="match status" value="1"/>
</dbReference>
<dbReference type="Proteomes" id="UP000054097">
    <property type="component" value="Unassembled WGS sequence"/>
</dbReference>
<dbReference type="PROSITE" id="PS00455">
    <property type="entry name" value="AMP_BINDING"/>
    <property type="match status" value="1"/>
</dbReference>
<evidence type="ECO:0000256" key="2">
    <source>
        <dbReference type="ARBA" id="ARBA00022840"/>
    </source>
</evidence>
<accession>A0A0C3BL52</accession>
<dbReference type="InterPro" id="IPR020845">
    <property type="entry name" value="AMP-binding_CS"/>
</dbReference>
<dbReference type="InterPro" id="IPR000873">
    <property type="entry name" value="AMP-dep_synth/lig_dom"/>
</dbReference>
<dbReference type="GO" id="GO:0005524">
    <property type="term" value="F:ATP binding"/>
    <property type="evidence" value="ECO:0007669"/>
    <property type="project" value="UniProtKB-KW"/>
</dbReference>
<dbReference type="STRING" id="933852.A0A0C3BL52"/>
<dbReference type="InterPro" id="IPR042099">
    <property type="entry name" value="ANL_N_sf"/>
</dbReference>
<evidence type="ECO:0000313" key="5">
    <source>
        <dbReference type="Proteomes" id="UP000054097"/>
    </source>
</evidence>
<dbReference type="Gene3D" id="3.40.50.12780">
    <property type="entry name" value="N-terminal domain of ligase-like"/>
    <property type="match status" value="1"/>
</dbReference>
<dbReference type="EMBL" id="KN824280">
    <property type="protein sequence ID" value="KIM32176.1"/>
    <property type="molecule type" value="Genomic_DNA"/>
</dbReference>
<gene>
    <name evidence="4" type="ORF">M408DRAFT_326826</name>
</gene>
<evidence type="ECO:0000256" key="1">
    <source>
        <dbReference type="ARBA" id="ARBA00022741"/>
    </source>
</evidence>
<dbReference type="AlphaFoldDB" id="A0A0C3BL52"/>
<evidence type="ECO:0000259" key="3">
    <source>
        <dbReference type="Pfam" id="PF00501"/>
    </source>
</evidence>
<dbReference type="Pfam" id="PF00501">
    <property type="entry name" value="AMP-binding"/>
    <property type="match status" value="1"/>
</dbReference>
<dbReference type="PANTHER" id="PTHR43272">
    <property type="entry name" value="LONG-CHAIN-FATTY-ACID--COA LIGASE"/>
    <property type="match status" value="1"/>
</dbReference>
<feature type="domain" description="AMP-dependent synthetase/ligase" evidence="3">
    <location>
        <begin position="68"/>
        <end position="499"/>
    </location>
</feature>
<dbReference type="GO" id="GO:0004467">
    <property type="term" value="F:long-chain fatty acid-CoA ligase activity"/>
    <property type="evidence" value="ECO:0007669"/>
    <property type="project" value="TreeGrafter"/>
</dbReference>
<organism evidence="4 5">
    <name type="scientific">Serendipita vermifera MAFF 305830</name>
    <dbReference type="NCBI Taxonomy" id="933852"/>
    <lineage>
        <taxon>Eukaryota</taxon>
        <taxon>Fungi</taxon>
        <taxon>Dikarya</taxon>
        <taxon>Basidiomycota</taxon>
        <taxon>Agaricomycotina</taxon>
        <taxon>Agaricomycetes</taxon>
        <taxon>Sebacinales</taxon>
        <taxon>Serendipitaceae</taxon>
        <taxon>Serendipita</taxon>
    </lineage>
</organism>
<protein>
    <recommendedName>
        <fullName evidence="3">AMP-dependent synthetase/ligase domain-containing protein</fullName>
    </recommendedName>
</protein>
<sequence length="686" mass="75623">MASQLKFEIPDFPATIPFEKQSYEVPGTRRQGQTAHYRNPIWKDFPLPGSAFCSAVSTHEAFETGYQKSPNKPCLGHRPMVSASPLKFADKYVWQTYEQVRQRKMNLGSGVDTLFRAGTAGGGELPTVGVWCINRPEWQIIDQSNAAFSRVTVSLYDTLGADVVEYILNHSEASIAFVAQENLPRIIALGPKCPFLKVVVCIDDLNEGALRVATAWATEYKLALYTMSQLEAIGAENPSTPTPPKAHDIASICYTSGTTSVPKGALLTHFNLVSGAYAFCLGNKFTEGSLISYLPLSHIYERINELTAFFCGCAIGYFTGDPLRLMEDAQILQPGYFPCVPRVLNRVAMAIQQASKAPGAKGALLRKALEVKIRNFNQTGTVTHPFWDAVVFRKVRAMLGGKVHLMTCGSAPVSGDTLTLMRVALSCDLIEGWGMTENVAAGTRLFPGDATGGGTVGFAHACNELKLVDVPSMNYLSTDKPNPRGELCARGPGVFKGYYKDPKNTAEALDADGWLHSGDVAELDPAGRFKIIDRIKNIMKLSQGEYVALEKIENSYTANPLVQQLYVHGDSLQNHLLGVLVPEYPVLAELIYKATHVRISPEDVQKLEEAAKDPKVQKAIQHSLNVQAKKSKLRGFECVKRVHVTFDPFTPQNNMLTPTLKIRRRDVYTKYKDILEQMYKEDGSKL</sequence>
<reference evidence="5" key="2">
    <citation type="submission" date="2015-01" db="EMBL/GenBank/DDBJ databases">
        <title>Evolutionary Origins and Diversification of the Mycorrhizal Mutualists.</title>
        <authorList>
            <consortium name="DOE Joint Genome Institute"/>
            <consortium name="Mycorrhizal Genomics Consortium"/>
            <person name="Kohler A."/>
            <person name="Kuo A."/>
            <person name="Nagy L.G."/>
            <person name="Floudas D."/>
            <person name="Copeland A."/>
            <person name="Barry K.W."/>
            <person name="Cichocki N."/>
            <person name="Veneault-Fourrey C."/>
            <person name="LaButti K."/>
            <person name="Lindquist E.A."/>
            <person name="Lipzen A."/>
            <person name="Lundell T."/>
            <person name="Morin E."/>
            <person name="Murat C."/>
            <person name="Riley R."/>
            <person name="Ohm R."/>
            <person name="Sun H."/>
            <person name="Tunlid A."/>
            <person name="Henrissat B."/>
            <person name="Grigoriev I.V."/>
            <person name="Hibbett D.S."/>
            <person name="Martin F."/>
        </authorList>
    </citation>
    <scope>NUCLEOTIDE SEQUENCE [LARGE SCALE GENOMIC DNA]</scope>
    <source>
        <strain evidence="5">MAFF 305830</strain>
    </source>
</reference>
<evidence type="ECO:0000313" key="4">
    <source>
        <dbReference type="EMBL" id="KIM32176.1"/>
    </source>
</evidence>
<reference evidence="4 5" key="1">
    <citation type="submission" date="2014-04" db="EMBL/GenBank/DDBJ databases">
        <authorList>
            <consortium name="DOE Joint Genome Institute"/>
            <person name="Kuo A."/>
            <person name="Zuccaro A."/>
            <person name="Kohler A."/>
            <person name="Nagy L.G."/>
            <person name="Floudas D."/>
            <person name="Copeland A."/>
            <person name="Barry K.W."/>
            <person name="Cichocki N."/>
            <person name="Veneault-Fourrey C."/>
            <person name="LaButti K."/>
            <person name="Lindquist E.A."/>
            <person name="Lipzen A."/>
            <person name="Lundell T."/>
            <person name="Morin E."/>
            <person name="Murat C."/>
            <person name="Sun H."/>
            <person name="Tunlid A."/>
            <person name="Henrissat B."/>
            <person name="Grigoriev I.V."/>
            <person name="Hibbett D.S."/>
            <person name="Martin F."/>
            <person name="Nordberg H.P."/>
            <person name="Cantor M.N."/>
            <person name="Hua S.X."/>
        </authorList>
    </citation>
    <scope>NUCLEOTIDE SEQUENCE [LARGE SCALE GENOMIC DNA]</scope>
    <source>
        <strain evidence="4 5">MAFF 305830</strain>
    </source>
</reference>
<proteinExistence type="predicted"/>
<dbReference type="OrthoDB" id="1700726at2759"/>
<dbReference type="HOGENOM" id="CLU_000022_45_4_1"/>
<keyword evidence="1" id="KW-0547">Nucleotide-binding</keyword>
<dbReference type="GO" id="GO:0005783">
    <property type="term" value="C:endoplasmic reticulum"/>
    <property type="evidence" value="ECO:0007669"/>
    <property type="project" value="TreeGrafter"/>
</dbReference>
<keyword evidence="5" id="KW-1185">Reference proteome</keyword>
<keyword evidence="2" id="KW-0067">ATP-binding</keyword>
<dbReference type="PANTHER" id="PTHR43272:SF33">
    <property type="entry name" value="AMP-BINDING DOMAIN-CONTAINING PROTEIN-RELATED"/>
    <property type="match status" value="1"/>
</dbReference>